<evidence type="ECO:0000313" key="2">
    <source>
        <dbReference type="Proteomes" id="UP001255856"/>
    </source>
</evidence>
<sequence>MESWSRGFRLKFMAEIGCTHAEAHPWTFDGAAFVAALDELRHIEPEGNYLLLEEDPWAALKNEHILDLSIFLACDLDVAMARVLARQVGNGAELATAQARVRSNDRPNAELVAASGPRRADLVVASDLPWGQGWA</sequence>
<gene>
    <name evidence="1" type="ORF">QBZ16_002260</name>
</gene>
<protein>
    <submittedName>
        <fullName evidence="1">Uncharacterized protein</fullName>
    </submittedName>
</protein>
<dbReference type="AlphaFoldDB" id="A0AAD9IN58"/>
<dbReference type="Gene3D" id="3.40.50.300">
    <property type="entry name" value="P-loop containing nucleotide triphosphate hydrolases"/>
    <property type="match status" value="1"/>
</dbReference>
<comment type="caution">
    <text evidence="1">The sequence shown here is derived from an EMBL/GenBank/DDBJ whole genome shotgun (WGS) entry which is preliminary data.</text>
</comment>
<proteinExistence type="predicted"/>
<reference evidence="1" key="1">
    <citation type="submission" date="2021-01" db="EMBL/GenBank/DDBJ databases">
        <authorList>
            <person name="Eckstrom K.M.E."/>
        </authorList>
    </citation>
    <scope>NUCLEOTIDE SEQUENCE</scope>
    <source>
        <strain evidence="1">UVCC 0001</strain>
    </source>
</reference>
<organism evidence="1 2">
    <name type="scientific">Prototheca wickerhamii</name>
    <dbReference type="NCBI Taxonomy" id="3111"/>
    <lineage>
        <taxon>Eukaryota</taxon>
        <taxon>Viridiplantae</taxon>
        <taxon>Chlorophyta</taxon>
        <taxon>core chlorophytes</taxon>
        <taxon>Trebouxiophyceae</taxon>
        <taxon>Chlorellales</taxon>
        <taxon>Chlorellaceae</taxon>
        <taxon>Prototheca</taxon>
    </lineage>
</organism>
<dbReference type="InterPro" id="IPR027417">
    <property type="entry name" value="P-loop_NTPase"/>
</dbReference>
<dbReference type="Proteomes" id="UP001255856">
    <property type="component" value="Unassembled WGS sequence"/>
</dbReference>
<evidence type="ECO:0000313" key="1">
    <source>
        <dbReference type="EMBL" id="KAK2079865.1"/>
    </source>
</evidence>
<name>A0AAD9IN58_PROWI</name>
<accession>A0AAD9IN58</accession>
<keyword evidence="2" id="KW-1185">Reference proteome</keyword>
<dbReference type="SUPFAM" id="SSF52540">
    <property type="entry name" value="P-loop containing nucleoside triphosphate hydrolases"/>
    <property type="match status" value="1"/>
</dbReference>
<dbReference type="EMBL" id="JASFZW010000002">
    <property type="protein sequence ID" value="KAK2079865.1"/>
    <property type="molecule type" value="Genomic_DNA"/>
</dbReference>